<organism evidence="6 7">
    <name type="scientific">Vagococcus carniphilus</name>
    <dbReference type="NCBI Taxonomy" id="218144"/>
    <lineage>
        <taxon>Bacteria</taxon>
        <taxon>Bacillati</taxon>
        <taxon>Bacillota</taxon>
        <taxon>Bacilli</taxon>
        <taxon>Lactobacillales</taxon>
        <taxon>Enterococcaceae</taxon>
        <taxon>Vagococcus</taxon>
    </lineage>
</organism>
<evidence type="ECO:0000256" key="2">
    <source>
        <dbReference type="ARBA" id="ARBA00023015"/>
    </source>
</evidence>
<evidence type="ECO:0000256" key="4">
    <source>
        <dbReference type="ARBA" id="ARBA00023163"/>
    </source>
</evidence>
<proteinExistence type="inferred from homology"/>
<evidence type="ECO:0000256" key="1">
    <source>
        <dbReference type="ARBA" id="ARBA00010466"/>
    </source>
</evidence>
<comment type="similarity">
    <text evidence="1">Belongs to the SorC transcriptional regulatory family.</text>
</comment>
<dbReference type="Gene3D" id="3.40.50.1360">
    <property type="match status" value="1"/>
</dbReference>
<keyword evidence="2" id="KW-0805">Transcription regulation</keyword>
<dbReference type="PANTHER" id="PTHR34294">
    <property type="entry name" value="TRANSCRIPTIONAL REGULATOR-RELATED"/>
    <property type="match status" value="1"/>
</dbReference>
<dbReference type="Proteomes" id="UP001268577">
    <property type="component" value="Unassembled WGS sequence"/>
</dbReference>
<dbReference type="GO" id="GO:0030246">
    <property type="term" value="F:carbohydrate binding"/>
    <property type="evidence" value="ECO:0007669"/>
    <property type="project" value="InterPro"/>
</dbReference>
<name>A0AAW8U6T4_9ENTE</name>
<dbReference type="SUPFAM" id="SSF100950">
    <property type="entry name" value="NagB/RpiA/CoA transferase-like"/>
    <property type="match status" value="1"/>
</dbReference>
<accession>A0AAW8U6T4</accession>
<protein>
    <submittedName>
        <fullName evidence="6">Sugar-binding transcriptional regulator</fullName>
    </submittedName>
</protein>
<evidence type="ECO:0000259" key="5">
    <source>
        <dbReference type="Pfam" id="PF04198"/>
    </source>
</evidence>
<dbReference type="InterPro" id="IPR007324">
    <property type="entry name" value="Sugar-bd_dom_put"/>
</dbReference>
<dbReference type="EMBL" id="JARQBZ010000007">
    <property type="protein sequence ID" value="MDT2833484.1"/>
    <property type="molecule type" value="Genomic_DNA"/>
</dbReference>
<dbReference type="RefSeq" id="WP_246433316.1">
    <property type="nucleotide sequence ID" value="NZ_CP060720.1"/>
</dbReference>
<feature type="domain" description="Sugar-binding" evidence="5">
    <location>
        <begin position="59"/>
        <end position="311"/>
    </location>
</feature>
<dbReference type="AlphaFoldDB" id="A0AAW8U6T4"/>
<dbReference type="Pfam" id="PF04198">
    <property type="entry name" value="Sugar-bind"/>
    <property type="match status" value="1"/>
</dbReference>
<comment type="caution">
    <text evidence="6">The sequence shown here is derived from an EMBL/GenBank/DDBJ whole genome shotgun (WGS) entry which is preliminary data.</text>
</comment>
<gene>
    <name evidence="6" type="ORF">P7H70_05405</name>
</gene>
<evidence type="ECO:0000313" key="6">
    <source>
        <dbReference type="EMBL" id="MDT2833484.1"/>
    </source>
</evidence>
<dbReference type="GeneID" id="95580350"/>
<dbReference type="InterPro" id="IPR051054">
    <property type="entry name" value="SorC_transcr_regulators"/>
</dbReference>
<evidence type="ECO:0000256" key="3">
    <source>
        <dbReference type="ARBA" id="ARBA00023125"/>
    </source>
</evidence>
<dbReference type="Gene3D" id="1.10.10.60">
    <property type="entry name" value="Homeodomain-like"/>
    <property type="match status" value="1"/>
</dbReference>
<evidence type="ECO:0000313" key="7">
    <source>
        <dbReference type="Proteomes" id="UP001268577"/>
    </source>
</evidence>
<dbReference type="GO" id="GO:0003677">
    <property type="term" value="F:DNA binding"/>
    <property type="evidence" value="ECO:0007669"/>
    <property type="project" value="UniProtKB-KW"/>
</dbReference>
<dbReference type="PANTHER" id="PTHR34294:SF1">
    <property type="entry name" value="TRANSCRIPTIONAL REGULATOR LSRR"/>
    <property type="match status" value="1"/>
</dbReference>
<keyword evidence="3" id="KW-0238">DNA-binding</keyword>
<sequence>MTMSMTKDQLSVEVAKLYYQLEYGQQQIATELNISRPTVSRLLKHAKDRGFVTITITDPFSETAVLANRIKEKYGLSEVRIAQTPSDNYDLIIEQISLEAANLLGESIIEGDIIGIGWGTTIYEVAKKLQPSNLPNIQVVQLKGSITHSKVNTYAHETLSMFADNYHTTGTALPLPVIFDNKEVKTVVEKDRHIQHVMKLQEDSSVAIYTVGTTREEALVFQLGYLSDEQKNQLQQTAVGDICSRFYDASGKIASEEINARTIGIELSDLPNKRLSILVAGGNHKFEAVKGALRGNYVNTLVTDYWLAKKLANEN</sequence>
<reference evidence="6" key="1">
    <citation type="submission" date="2023-03" db="EMBL/GenBank/DDBJ databases">
        <authorList>
            <person name="Shen W."/>
            <person name="Cai J."/>
        </authorList>
    </citation>
    <scope>NUCLEOTIDE SEQUENCE</scope>
    <source>
        <strain evidence="6">P96-3</strain>
    </source>
</reference>
<dbReference type="InterPro" id="IPR037171">
    <property type="entry name" value="NagB/RpiA_transferase-like"/>
</dbReference>
<keyword evidence="4" id="KW-0804">Transcription</keyword>